<accession>A0ACC1HZ39</accession>
<proteinExistence type="predicted"/>
<evidence type="ECO:0000313" key="1">
    <source>
        <dbReference type="EMBL" id="KAJ1878738.1"/>
    </source>
</evidence>
<dbReference type="EMBL" id="JANBPG010003870">
    <property type="protein sequence ID" value="KAJ1878738.1"/>
    <property type="molecule type" value="Genomic_DNA"/>
</dbReference>
<keyword evidence="2" id="KW-1185">Reference proteome</keyword>
<sequence length="167" mass="18207">MSSKQNQQSVPLSLRRKLVIALDPELLTVPATADNTLEAVNEAANEAVINRFLSFKTVAWVKANLIRPDMDHVFLVTSLEPAGSSSSGIDSTTISAMWTSLFSDQDPHVDQFKVAEAALRRLAHALSLVGVSASMEVLKGGMEDTVPEYVHRHRGEILVLQAPERST</sequence>
<name>A0ACC1HZ39_9FUNG</name>
<protein>
    <submittedName>
        <fullName evidence="1">Uncharacterized protein</fullName>
    </submittedName>
</protein>
<gene>
    <name evidence="1" type="ORF">LPJ66_011831</name>
</gene>
<organism evidence="1 2">
    <name type="scientific">Kickxella alabastrina</name>
    <dbReference type="NCBI Taxonomy" id="61397"/>
    <lineage>
        <taxon>Eukaryota</taxon>
        <taxon>Fungi</taxon>
        <taxon>Fungi incertae sedis</taxon>
        <taxon>Zoopagomycota</taxon>
        <taxon>Kickxellomycotina</taxon>
        <taxon>Kickxellomycetes</taxon>
        <taxon>Kickxellales</taxon>
        <taxon>Kickxellaceae</taxon>
        <taxon>Kickxella</taxon>
    </lineage>
</organism>
<feature type="non-terminal residue" evidence="1">
    <location>
        <position position="167"/>
    </location>
</feature>
<dbReference type="Proteomes" id="UP001150581">
    <property type="component" value="Unassembled WGS sequence"/>
</dbReference>
<evidence type="ECO:0000313" key="2">
    <source>
        <dbReference type="Proteomes" id="UP001150581"/>
    </source>
</evidence>
<reference evidence="1" key="1">
    <citation type="submission" date="2022-07" db="EMBL/GenBank/DDBJ databases">
        <title>Phylogenomic reconstructions and comparative analyses of Kickxellomycotina fungi.</title>
        <authorList>
            <person name="Reynolds N.K."/>
            <person name="Stajich J.E."/>
            <person name="Barry K."/>
            <person name="Grigoriev I.V."/>
            <person name="Crous P."/>
            <person name="Smith M.E."/>
        </authorList>
    </citation>
    <scope>NUCLEOTIDE SEQUENCE</scope>
    <source>
        <strain evidence="1">Benny 63K</strain>
    </source>
</reference>
<comment type="caution">
    <text evidence="1">The sequence shown here is derived from an EMBL/GenBank/DDBJ whole genome shotgun (WGS) entry which is preliminary data.</text>
</comment>